<dbReference type="PROSITE" id="PS50404">
    <property type="entry name" value="GST_NTER"/>
    <property type="match status" value="1"/>
</dbReference>
<dbReference type="EMBL" id="JARKIF010000011">
    <property type="protein sequence ID" value="KAJ7627471.1"/>
    <property type="molecule type" value="Genomic_DNA"/>
</dbReference>
<feature type="domain" description="GST N-terminal" evidence="1">
    <location>
        <begin position="4"/>
        <end position="85"/>
    </location>
</feature>
<dbReference type="InterPro" id="IPR036249">
    <property type="entry name" value="Thioredoxin-like_sf"/>
</dbReference>
<dbReference type="Pfam" id="PF13417">
    <property type="entry name" value="GST_N_3"/>
    <property type="match status" value="1"/>
</dbReference>
<evidence type="ECO:0000313" key="2">
    <source>
        <dbReference type="EMBL" id="KAJ7627471.1"/>
    </source>
</evidence>
<accession>A0AAD7FJM2</accession>
<protein>
    <recommendedName>
        <fullName evidence="1">GST N-terminal domain-containing protein</fullName>
    </recommendedName>
</protein>
<evidence type="ECO:0000259" key="1">
    <source>
        <dbReference type="PROSITE" id="PS50404"/>
    </source>
</evidence>
<dbReference type="InterPro" id="IPR004045">
    <property type="entry name" value="Glutathione_S-Trfase_N"/>
</dbReference>
<gene>
    <name evidence="2" type="ORF">FB45DRAFT_1060142</name>
</gene>
<dbReference type="AlphaFoldDB" id="A0AAD7FJM2"/>
<organism evidence="2 3">
    <name type="scientific">Roridomyces roridus</name>
    <dbReference type="NCBI Taxonomy" id="1738132"/>
    <lineage>
        <taxon>Eukaryota</taxon>
        <taxon>Fungi</taxon>
        <taxon>Dikarya</taxon>
        <taxon>Basidiomycota</taxon>
        <taxon>Agaricomycotina</taxon>
        <taxon>Agaricomycetes</taxon>
        <taxon>Agaricomycetidae</taxon>
        <taxon>Agaricales</taxon>
        <taxon>Marasmiineae</taxon>
        <taxon>Mycenaceae</taxon>
        <taxon>Roridomyces</taxon>
    </lineage>
</organism>
<comment type="caution">
    <text evidence="2">The sequence shown here is derived from an EMBL/GenBank/DDBJ whole genome shotgun (WGS) entry which is preliminary data.</text>
</comment>
<dbReference type="Gene3D" id="3.40.30.10">
    <property type="entry name" value="Glutaredoxin"/>
    <property type="match status" value="1"/>
</dbReference>
<dbReference type="Proteomes" id="UP001221142">
    <property type="component" value="Unassembled WGS sequence"/>
</dbReference>
<reference evidence="2" key="1">
    <citation type="submission" date="2023-03" db="EMBL/GenBank/DDBJ databases">
        <title>Massive genome expansion in bonnet fungi (Mycena s.s.) driven by repeated elements and novel gene families across ecological guilds.</title>
        <authorList>
            <consortium name="Lawrence Berkeley National Laboratory"/>
            <person name="Harder C.B."/>
            <person name="Miyauchi S."/>
            <person name="Viragh M."/>
            <person name="Kuo A."/>
            <person name="Thoen E."/>
            <person name="Andreopoulos B."/>
            <person name="Lu D."/>
            <person name="Skrede I."/>
            <person name="Drula E."/>
            <person name="Henrissat B."/>
            <person name="Morin E."/>
            <person name="Kohler A."/>
            <person name="Barry K."/>
            <person name="LaButti K."/>
            <person name="Morin E."/>
            <person name="Salamov A."/>
            <person name="Lipzen A."/>
            <person name="Mereny Z."/>
            <person name="Hegedus B."/>
            <person name="Baldrian P."/>
            <person name="Stursova M."/>
            <person name="Weitz H."/>
            <person name="Taylor A."/>
            <person name="Grigoriev I.V."/>
            <person name="Nagy L.G."/>
            <person name="Martin F."/>
            <person name="Kauserud H."/>
        </authorList>
    </citation>
    <scope>NUCLEOTIDE SEQUENCE</scope>
    <source>
        <strain evidence="2">9284</strain>
    </source>
</reference>
<dbReference type="CDD" id="cd00570">
    <property type="entry name" value="GST_N_family"/>
    <property type="match status" value="1"/>
</dbReference>
<dbReference type="SUPFAM" id="SSF52833">
    <property type="entry name" value="Thioredoxin-like"/>
    <property type="match status" value="1"/>
</dbReference>
<evidence type="ECO:0000313" key="3">
    <source>
        <dbReference type="Proteomes" id="UP001221142"/>
    </source>
</evidence>
<sequence length="149" mass="16411">MSKKLYTFGYSVWSAAAEIARWDLGYPEDEISLEIVDLFKGENFDPAFLKLNPNGTLPTLVAPGRVYTNSADVISYLVQNPPAERKSATPGIIEAIHDDKYEPNLGLLVDIPEGFVRGDGPIQSAADVPGLYIASTSRIQRPQRTRRST</sequence>
<proteinExistence type="predicted"/>
<keyword evidence="3" id="KW-1185">Reference proteome</keyword>
<feature type="non-terminal residue" evidence="2">
    <location>
        <position position="1"/>
    </location>
</feature>
<name>A0AAD7FJM2_9AGAR</name>